<geneLocation type="plasmid" evidence="1 2">
    <name>pREB4</name>
</geneLocation>
<dbReference type="RefSeq" id="WP_012167679.1">
    <property type="nucleotide sequence ID" value="NC_009929.1"/>
</dbReference>
<dbReference type="EMBL" id="CP000841">
    <property type="protein sequence ID" value="ABW32705.1"/>
    <property type="molecule type" value="Genomic_DNA"/>
</dbReference>
<dbReference type="HOGENOM" id="CLU_168933_1_1_3"/>
<sequence>MLWIYSQKQAPFWWIEIVTLEPQSTLYYGPFKTSTEAASYQSNIIKDMKAMPQRITVTIRTCQPEILAITNIEDPNREPPFLPER</sequence>
<proteinExistence type="predicted"/>
<dbReference type="InterPro" id="IPR014945">
    <property type="entry name" value="DUF1816"/>
</dbReference>
<accession>A8ZNW9</accession>
<gene>
    <name evidence="1" type="ordered locus">AM1_D0210</name>
</gene>
<dbReference type="AlphaFoldDB" id="A8ZNW9"/>
<keyword evidence="1" id="KW-0614">Plasmid</keyword>
<name>A8ZNW9_ACAM1</name>
<dbReference type="Proteomes" id="UP000000268">
    <property type="component" value="Plasmid pREB4"/>
</dbReference>
<evidence type="ECO:0000313" key="2">
    <source>
        <dbReference type="Proteomes" id="UP000000268"/>
    </source>
</evidence>
<dbReference type="OrthoDB" id="560125at2"/>
<dbReference type="Pfam" id="PF08846">
    <property type="entry name" value="DUF1816"/>
    <property type="match status" value="1"/>
</dbReference>
<evidence type="ECO:0008006" key="3">
    <source>
        <dbReference type="Google" id="ProtNLM"/>
    </source>
</evidence>
<dbReference type="KEGG" id="amr:AM1_D0210"/>
<reference evidence="1 2" key="1">
    <citation type="journal article" date="2008" name="Proc. Natl. Acad. Sci. U.S.A.">
        <title>Niche adaptation and genome expansion in the chlorophyll d-producing cyanobacterium Acaryochloris marina.</title>
        <authorList>
            <person name="Swingley W.D."/>
            <person name="Chen M."/>
            <person name="Cheung P.C."/>
            <person name="Conrad A.L."/>
            <person name="Dejesa L.C."/>
            <person name="Hao J."/>
            <person name="Honchak B.M."/>
            <person name="Karbach L.E."/>
            <person name="Kurdoglu A."/>
            <person name="Lahiri S."/>
            <person name="Mastrian S.D."/>
            <person name="Miyashita H."/>
            <person name="Page L."/>
            <person name="Ramakrishna P."/>
            <person name="Satoh S."/>
            <person name="Sattley W.M."/>
            <person name="Shimada Y."/>
            <person name="Taylor H.L."/>
            <person name="Tomo T."/>
            <person name="Tsuchiya T."/>
            <person name="Wang Z.T."/>
            <person name="Raymond J."/>
            <person name="Mimuro M."/>
            <person name="Blankenship R.E."/>
            <person name="Touchman J.W."/>
        </authorList>
    </citation>
    <scope>NUCLEOTIDE SEQUENCE [LARGE SCALE GENOMIC DNA]</scope>
    <source>
        <strain evidence="2">MBIC 11017</strain>
        <plasmid evidence="2">Plasmid pREB4</plasmid>
    </source>
</reference>
<keyword evidence="2" id="KW-1185">Reference proteome</keyword>
<protein>
    <recommendedName>
        <fullName evidence="3">DUF1816 domain-containing protein</fullName>
    </recommendedName>
</protein>
<organism evidence="1 2">
    <name type="scientific">Acaryochloris marina (strain MBIC 11017)</name>
    <dbReference type="NCBI Taxonomy" id="329726"/>
    <lineage>
        <taxon>Bacteria</taxon>
        <taxon>Bacillati</taxon>
        <taxon>Cyanobacteriota</taxon>
        <taxon>Cyanophyceae</taxon>
        <taxon>Acaryochloridales</taxon>
        <taxon>Acaryochloridaceae</taxon>
        <taxon>Acaryochloris</taxon>
    </lineage>
</organism>
<evidence type="ECO:0000313" key="1">
    <source>
        <dbReference type="EMBL" id="ABW32705.1"/>
    </source>
</evidence>